<keyword evidence="4" id="KW-1185">Reference proteome</keyword>
<dbReference type="InterPro" id="IPR003410">
    <property type="entry name" value="HYR_dom"/>
</dbReference>
<evidence type="ECO:0000313" key="3">
    <source>
        <dbReference type="EnsemblMetazoa" id="XP_030832098"/>
    </source>
</evidence>
<feature type="domain" description="HYR" evidence="2">
    <location>
        <begin position="15"/>
        <end position="97"/>
    </location>
</feature>
<dbReference type="Pfam" id="PF02494">
    <property type="entry name" value="HYR"/>
    <property type="match status" value="2"/>
</dbReference>
<dbReference type="GeneID" id="105447115"/>
<reference evidence="3" key="2">
    <citation type="submission" date="2021-01" db="UniProtKB">
        <authorList>
            <consortium name="EnsemblMetazoa"/>
        </authorList>
    </citation>
    <scope>IDENTIFICATION</scope>
</reference>
<dbReference type="PANTHER" id="PTHR24273">
    <property type="entry name" value="FI04643P-RELATED"/>
    <property type="match status" value="1"/>
</dbReference>
<name>A0A7M7N6Y9_STRPU</name>
<feature type="domain" description="HYR" evidence="2">
    <location>
        <begin position="101"/>
        <end position="185"/>
    </location>
</feature>
<evidence type="ECO:0000256" key="1">
    <source>
        <dbReference type="ARBA" id="ARBA00022737"/>
    </source>
</evidence>
<evidence type="ECO:0000313" key="4">
    <source>
        <dbReference type="Proteomes" id="UP000007110"/>
    </source>
</evidence>
<evidence type="ECO:0000259" key="2">
    <source>
        <dbReference type="PROSITE" id="PS50825"/>
    </source>
</evidence>
<proteinExistence type="predicted"/>
<sequence>MRFLFNNNTLHPAIADAQDPVITNCPSDVILTIPSGITDVSVTWPEPTATDDSGSVALTASHAPGDVFPIGLTTVVYTFSDTSGNSATCSFNVTISSVGSGDTVRPVVTGCPEDIILEIPSATITTIAISWSEPTATDDSGSVSSTSTHQPGDAFDVGTTTLVTYTFSDNAGNSADCSFDIILSSSGMFH</sequence>
<dbReference type="KEGG" id="spu:105447115"/>
<dbReference type="PROSITE" id="PS50825">
    <property type="entry name" value="HYR"/>
    <property type="match status" value="2"/>
</dbReference>
<dbReference type="InParanoid" id="A0A7M7N6Y9"/>
<dbReference type="AlphaFoldDB" id="A0A7M7N6Y9"/>
<accession>A0A7M7N6Y9</accession>
<dbReference type="RefSeq" id="XP_030832098.1">
    <property type="nucleotide sequence ID" value="XM_030976238.1"/>
</dbReference>
<reference evidence="4" key="1">
    <citation type="submission" date="2015-02" db="EMBL/GenBank/DDBJ databases">
        <title>Genome sequencing for Strongylocentrotus purpuratus.</title>
        <authorList>
            <person name="Murali S."/>
            <person name="Liu Y."/>
            <person name="Vee V."/>
            <person name="English A."/>
            <person name="Wang M."/>
            <person name="Skinner E."/>
            <person name="Han Y."/>
            <person name="Muzny D.M."/>
            <person name="Worley K.C."/>
            <person name="Gibbs R.A."/>
        </authorList>
    </citation>
    <scope>NUCLEOTIDE SEQUENCE</scope>
</reference>
<keyword evidence="1" id="KW-0677">Repeat</keyword>
<protein>
    <recommendedName>
        <fullName evidence="2">HYR domain-containing protein</fullName>
    </recommendedName>
</protein>
<organism evidence="3 4">
    <name type="scientific">Strongylocentrotus purpuratus</name>
    <name type="common">Purple sea urchin</name>
    <dbReference type="NCBI Taxonomy" id="7668"/>
    <lineage>
        <taxon>Eukaryota</taxon>
        <taxon>Metazoa</taxon>
        <taxon>Echinodermata</taxon>
        <taxon>Eleutherozoa</taxon>
        <taxon>Echinozoa</taxon>
        <taxon>Echinoidea</taxon>
        <taxon>Euechinoidea</taxon>
        <taxon>Echinacea</taxon>
        <taxon>Camarodonta</taxon>
        <taxon>Echinidea</taxon>
        <taxon>Strongylocentrotidae</taxon>
        <taxon>Strongylocentrotus</taxon>
    </lineage>
</organism>
<dbReference type="OrthoDB" id="5948052at2759"/>
<dbReference type="Proteomes" id="UP000007110">
    <property type="component" value="Unassembled WGS sequence"/>
</dbReference>
<dbReference type="OMA" id="IATCQFT"/>
<dbReference type="EnsemblMetazoa" id="XM_030976238">
    <property type="protein sequence ID" value="XP_030832098"/>
    <property type="gene ID" value="LOC105447115"/>
</dbReference>
<dbReference type="PANTHER" id="PTHR24273:SF32">
    <property type="entry name" value="HYALIN"/>
    <property type="match status" value="1"/>
</dbReference>